<dbReference type="InterPro" id="IPR036259">
    <property type="entry name" value="MFS_trans_sf"/>
</dbReference>
<feature type="transmembrane region" description="Helical" evidence="4">
    <location>
        <begin position="369"/>
        <end position="387"/>
    </location>
</feature>
<feature type="transmembrane region" description="Helical" evidence="4">
    <location>
        <begin position="282"/>
        <end position="300"/>
    </location>
</feature>
<feature type="transmembrane region" description="Helical" evidence="4">
    <location>
        <begin position="248"/>
        <end position="270"/>
    </location>
</feature>
<feature type="domain" description="Major facilitator superfamily (MFS) profile" evidence="5">
    <location>
        <begin position="19"/>
        <end position="391"/>
    </location>
</feature>
<accession>A0A1W1HDK9</accession>
<feature type="transmembrane region" description="Helical" evidence="4">
    <location>
        <begin position="20"/>
        <end position="45"/>
    </location>
</feature>
<evidence type="ECO:0000256" key="3">
    <source>
        <dbReference type="ARBA" id="ARBA00023136"/>
    </source>
</evidence>
<dbReference type="PROSITE" id="PS50850">
    <property type="entry name" value="MFS"/>
    <property type="match status" value="1"/>
</dbReference>
<keyword evidence="7" id="KW-1185">Reference proteome</keyword>
<dbReference type="Gene3D" id="1.20.1250.20">
    <property type="entry name" value="MFS general substrate transporter like domains"/>
    <property type="match status" value="2"/>
</dbReference>
<evidence type="ECO:0000313" key="7">
    <source>
        <dbReference type="Proteomes" id="UP000191931"/>
    </source>
</evidence>
<feature type="transmembrane region" description="Helical" evidence="4">
    <location>
        <begin position="144"/>
        <end position="167"/>
    </location>
</feature>
<dbReference type="AlphaFoldDB" id="A0A1W1HDK9"/>
<dbReference type="PANTHER" id="PTHR43129:SF1">
    <property type="entry name" value="FOSMIDOMYCIN RESISTANCE PROTEIN"/>
    <property type="match status" value="1"/>
</dbReference>
<protein>
    <submittedName>
        <fullName evidence="6">Putative membrane efflux protein (Permease)</fullName>
    </submittedName>
</protein>
<evidence type="ECO:0000259" key="5">
    <source>
        <dbReference type="PROSITE" id="PS50850"/>
    </source>
</evidence>
<feature type="transmembrane region" description="Helical" evidence="4">
    <location>
        <begin position="339"/>
        <end position="363"/>
    </location>
</feature>
<dbReference type="InterPro" id="IPR011701">
    <property type="entry name" value="MFS"/>
</dbReference>
<dbReference type="CDD" id="cd17478">
    <property type="entry name" value="MFS_FsR"/>
    <property type="match status" value="1"/>
</dbReference>
<evidence type="ECO:0000256" key="2">
    <source>
        <dbReference type="ARBA" id="ARBA00022989"/>
    </source>
</evidence>
<dbReference type="GO" id="GO:0005886">
    <property type="term" value="C:plasma membrane"/>
    <property type="evidence" value="ECO:0007669"/>
    <property type="project" value="TreeGrafter"/>
</dbReference>
<evidence type="ECO:0000256" key="4">
    <source>
        <dbReference type="SAM" id="Phobius"/>
    </source>
</evidence>
<dbReference type="PANTHER" id="PTHR43129">
    <property type="entry name" value="FOSMIDOMYCIN RESISTANCE PROTEIN"/>
    <property type="match status" value="1"/>
</dbReference>
<dbReference type="STRING" id="1246637.MTBBW1_2280007"/>
<gene>
    <name evidence="6" type="ORF">MTBBW1_2280007</name>
</gene>
<feature type="transmembrane region" description="Helical" evidence="4">
    <location>
        <begin position="109"/>
        <end position="132"/>
    </location>
</feature>
<keyword evidence="2 4" id="KW-1133">Transmembrane helix</keyword>
<dbReference type="RefSeq" id="WP_245809545.1">
    <property type="nucleotide sequence ID" value="NZ_LT828561.1"/>
</dbReference>
<dbReference type="Pfam" id="PF07690">
    <property type="entry name" value="MFS_1"/>
    <property type="match status" value="1"/>
</dbReference>
<dbReference type="Proteomes" id="UP000191931">
    <property type="component" value="Unassembled WGS sequence"/>
</dbReference>
<dbReference type="EMBL" id="FWEV01000144">
    <property type="protein sequence ID" value="SLM30465.1"/>
    <property type="molecule type" value="Genomic_DNA"/>
</dbReference>
<name>A0A1W1HDK9_9BACT</name>
<organism evidence="6 7">
    <name type="scientific">Desulfamplus magnetovallimortis</name>
    <dbReference type="NCBI Taxonomy" id="1246637"/>
    <lineage>
        <taxon>Bacteria</taxon>
        <taxon>Pseudomonadati</taxon>
        <taxon>Thermodesulfobacteriota</taxon>
        <taxon>Desulfobacteria</taxon>
        <taxon>Desulfobacterales</taxon>
        <taxon>Desulfobacteraceae</taxon>
        <taxon>Desulfamplus</taxon>
    </lineage>
</organism>
<dbReference type="GO" id="GO:0022857">
    <property type="term" value="F:transmembrane transporter activity"/>
    <property type="evidence" value="ECO:0007669"/>
    <property type="project" value="InterPro"/>
</dbReference>
<reference evidence="6 7" key="1">
    <citation type="submission" date="2017-03" db="EMBL/GenBank/DDBJ databases">
        <authorList>
            <person name="Afonso C.L."/>
            <person name="Miller P.J."/>
            <person name="Scott M.A."/>
            <person name="Spackman E."/>
            <person name="Goraichik I."/>
            <person name="Dimitrov K.M."/>
            <person name="Suarez D.L."/>
            <person name="Swayne D.E."/>
        </authorList>
    </citation>
    <scope>NUCLEOTIDE SEQUENCE [LARGE SCALE GENOMIC DNA]</scope>
    <source>
        <strain evidence="6">PRJEB14757</strain>
    </source>
</reference>
<proteinExistence type="predicted"/>
<keyword evidence="1 4" id="KW-0812">Transmembrane</keyword>
<evidence type="ECO:0000313" key="6">
    <source>
        <dbReference type="EMBL" id="SLM30465.1"/>
    </source>
</evidence>
<dbReference type="InterPro" id="IPR020846">
    <property type="entry name" value="MFS_dom"/>
</dbReference>
<sequence length="391" mass="41739">MSEKILNPSLQIKKFQTGNVLLLSFSHFIHDIYTSFLAPLLPLIIENFSITLGQAGLLSTVMQIPSLFNPVIGMLVDRKGLVKWLIILSPTLTAIPMSLIGLASSYWMLLFMFFAAGISVAMYHVPAPVLIARVAGDKKGRGMSFYMTGGEAARTLGPIIAVGVVSMGGLQGFYPMLLCAVFTSVILYTQLADVDMPAPSPVKLSIGSTMKEIREVMVPLAGILTARSFMHSAMAVFLPVFIEKETGNLWLAGSGLALYEALGVAGVLSAGSLSDLMGRKKILTAAVVAAPVALFIFATTDGWVRIAMMLITGFTLLSTTPVMLAVIQEHAVESPSAANGLFMMVSFITRAVAMVIVGVVGDYAGLENMYIISSLLGLIAIPFVFKLKCSN</sequence>
<feature type="transmembrane region" description="Helical" evidence="4">
    <location>
        <begin position="84"/>
        <end position="103"/>
    </location>
</feature>
<evidence type="ECO:0000256" key="1">
    <source>
        <dbReference type="ARBA" id="ARBA00022692"/>
    </source>
</evidence>
<feature type="transmembrane region" description="Helical" evidence="4">
    <location>
        <begin position="306"/>
        <end position="327"/>
    </location>
</feature>
<dbReference type="SUPFAM" id="SSF103473">
    <property type="entry name" value="MFS general substrate transporter"/>
    <property type="match status" value="1"/>
</dbReference>
<keyword evidence="3 4" id="KW-0472">Membrane</keyword>
<feature type="transmembrane region" description="Helical" evidence="4">
    <location>
        <begin position="216"/>
        <end position="242"/>
    </location>
</feature>
<feature type="transmembrane region" description="Helical" evidence="4">
    <location>
        <begin position="51"/>
        <end position="72"/>
    </location>
</feature>